<evidence type="ECO:0000256" key="1">
    <source>
        <dbReference type="SAM" id="MobiDB-lite"/>
    </source>
</evidence>
<reference evidence="2 3" key="1">
    <citation type="journal article" date="2020" name="Nature">
        <title>Six reference-quality genomes reveal evolution of bat adaptations.</title>
        <authorList>
            <person name="Jebb D."/>
            <person name="Huang Z."/>
            <person name="Pippel M."/>
            <person name="Hughes G.M."/>
            <person name="Lavrichenko K."/>
            <person name="Devanna P."/>
            <person name="Winkler S."/>
            <person name="Jermiin L.S."/>
            <person name="Skirmuntt E.C."/>
            <person name="Katzourakis A."/>
            <person name="Burkitt-Gray L."/>
            <person name="Ray D.A."/>
            <person name="Sullivan K.A.M."/>
            <person name="Roscito J.G."/>
            <person name="Kirilenko B.M."/>
            <person name="Davalos L.M."/>
            <person name="Corthals A.P."/>
            <person name="Power M.L."/>
            <person name="Jones G."/>
            <person name="Ransome R.D."/>
            <person name="Dechmann D.K.N."/>
            <person name="Locatelli A.G."/>
            <person name="Puechmaille S.J."/>
            <person name="Fedrigo O."/>
            <person name="Jarvis E.D."/>
            <person name="Hiller M."/>
            <person name="Vernes S.C."/>
            <person name="Myers E.W."/>
            <person name="Teeling E.C."/>
        </authorList>
    </citation>
    <scope>NUCLEOTIDE SEQUENCE [LARGE SCALE GENOMIC DNA]</scope>
    <source>
        <strain evidence="2">MMyoMyo1</strain>
        <tissue evidence="2">Flight muscle</tissue>
    </source>
</reference>
<sequence length="125" mass="13296">MQAGKQQVPHHWGPLHRCGTQPQKGAPLGPPAADTCPGLVLSPHNGRSSSPCGKSSAAVGHRVLASQRLAQNSPCARGRHTDLLCAPERWEPRGHTCPGHINQPSLKNKTAPSSLRLGCWEILAQ</sequence>
<accession>A0A7J7ZYF5</accession>
<name>A0A7J7ZYF5_MYOMY</name>
<keyword evidence="3" id="KW-1185">Reference proteome</keyword>
<comment type="caution">
    <text evidence="2">The sequence shown here is derived from an EMBL/GenBank/DDBJ whole genome shotgun (WGS) entry which is preliminary data.</text>
</comment>
<dbReference type="EMBL" id="JABWUV010000002">
    <property type="protein sequence ID" value="KAF6379148.1"/>
    <property type="molecule type" value="Genomic_DNA"/>
</dbReference>
<feature type="region of interest" description="Disordered" evidence="1">
    <location>
        <begin position="1"/>
        <end position="58"/>
    </location>
</feature>
<evidence type="ECO:0000313" key="2">
    <source>
        <dbReference type="EMBL" id="KAF6379148.1"/>
    </source>
</evidence>
<dbReference type="AlphaFoldDB" id="A0A7J7ZYF5"/>
<protein>
    <submittedName>
        <fullName evidence="2">Uncharacterized protein</fullName>
    </submittedName>
</protein>
<dbReference type="Proteomes" id="UP000527355">
    <property type="component" value="Unassembled WGS sequence"/>
</dbReference>
<proteinExistence type="predicted"/>
<gene>
    <name evidence="2" type="ORF">mMyoMyo1_009977</name>
</gene>
<organism evidence="2 3">
    <name type="scientific">Myotis myotis</name>
    <name type="common">Greater mouse-eared bat</name>
    <name type="synonym">Vespertilio myotis</name>
    <dbReference type="NCBI Taxonomy" id="51298"/>
    <lineage>
        <taxon>Eukaryota</taxon>
        <taxon>Metazoa</taxon>
        <taxon>Chordata</taxon>
        <taxon>Craniata</taxon>
        <taxon>Vertebrata</taxon>
        <taxon>Euteleostomi</taxon>
        <taxon>Mammalia</taxon>
        <taxon>Eutheria</taxon>
        <taxon>Laurasiatheria</taxon>
        <taxon>Chiroptera</taxon>
        <taxon>Yangochiroptera</taxon>
        <taxon>Vespertilionidae</taxon>
        <taxon>Myotis</taxon>
    </lineage>
</organism>
<evidence type="ECO:0000313" key="3">
    <source>
        <dbReference type="Proteomes" id="UP000527355"/>
    </source>
</evidence>